<protein>
    <recommendedName>
        <fullName evidence="2">Clr5 domain-containing protein</fullName>
    </recommendedName>
</protein>
<feature type="region of interest" description="Disordered" evidence="1">
    <location>
        <begin position="155"/>
        <end position="174"/>
    </location>
</feature>
<name>A0A9N9PV51_9HELO</name>
<dbReference type="PANTHER" id="PTHR38788:SF3">
    <property type="entry name" value="CLR5 DOMAIN-CONTAINING PROTEIN"/>
    <property type="match status" value="1"/>
</dbReference>
<evidence type="ECO:0000259" key="2">
    <source>
        <dbReference type="Pfam" id="PF14420"/>
    </source>
</evidence>
<dbReference type="EMBL" id="CAJVRM010000164">
    <property type="protein sequence ID" value="CAG8976168.1"/>
    <property type="molecule type" value="Genomic_DNA"/>
</dbReference>
<dbReference type="Proteomes" id="UP000701801">
    <property type="component" value="Unassembled WGS sequence"/>
</dbReference>
<dbReference type="InterPro" id="IPR025676">
    <property type="entry name" value="Clr5_dom"/>
</dbReference>
<evidence type="ECO:0000313" key="3">
    <source>
        <dbReference type="EMBL" id="CAG8976168.1"/>
    </source>
</evidence>
<proteinExistence type="predicted"/>
<accession>A0A9N9PV51</accession>
<organism evidence="3 4">
    <name type="scientific">Hymenoscyphus albidus</name>
    <dbReference type="NCBI Taxonomy" id="595503"/>
    <lineage>
        <taxon>Eukaryota</taxon>
        <taxon>Fungi</taxon>
        <taxon>Dikarya</taxon>
        <taxon>Ascomycota</taxon>
        <taxon>Pezizomycotina</taxon>
        <taxon>Leotiomycetes</taxon>
        <taxon>Helotiales</taxon>
        <taxon>Helotiaceae</taxon>
        <taxon>Hymenoscyphus</taxon>
    </lineage>
</organism>
<evidence type="ECO:0000256" key="1">
    <source>
        <dbReference type="SAM" id="MobiDB-lite"/>
    </source>
</evidence>
<gene>
    <name evidence="3" type="ORF">HYALB_00010426</name>
</gene>
<dbReference type="AlphaFoldDB" id="A0A9N9PV51"/>
<feature type="compositionally biased region" description="Basic and acidic residues" evidence="1">
    <location>
        <begin position="155"/>
        <end position="172"/>
    </location>
</feature>
<evidence type="ECO:0000313" key="4">
    <source>
        <dbReference type="Proteomes" id="UP000701801"/>
    </source>
</evidence>
<reference evidence="3" key="1">
    <citation type="submission" date="2021-07" db="EMBL/GenBank/DDBJ databases">
        <authorList>
            <person name="Durling M."/>
        </authorList>
    </citation>
    <scope>NUCLEOTIDE SEQUENCE</scope>
</reference>
<keyword evidence="4" id="KW-1185">Reference proteome</keyword>
<dbReference type="Pfam" id="PF14420">
    <property type="entry name" value="Clr5"/>
    <property type="match status" value="1"/>
</dbReference>
<comment type="caution">
    <text evidence="3">The sequence shown here is derived from an EMBL/GenBank/DDBJ whole genome shotgun (WGS) entry which is preliminary data.</text>
</comment>
<feature type="domain" description="Clr5" evidence="2">
    <location>
        <begin position="26"/>
        <end position="78"/>
    </location>
</feature>
<dbReference type="OrthoDB" id="5986190at2759"/>
<sequence>MSSSHNEMIESQLLKERKTRHVQTCNERWLSVKSEAFKLYMQRDMQLEEVMARIEISHGFTASLRSWKLKLKEWRYKKNMSPNTMRWVVSKDGKRDHETKDTDFFFNGIEIKKERIENFKRRKIGEEPISADSEEMGDYYADSLRCVLSSISISRDDAGHGSKDSSDVKTQRNDTSTLRLDEVPVISMVARYLQNDPNEPDSWSTENYSFSYIKNLNDINMILAPVSPSASSSIFAVVNALDSASAIDEDVFCDKLYLGNLVKYEDCVIQTLEQEFKLSKIDKEGGRRCLEIVDEEGPKVIAQDFLSTVYLNTSRPRTATSSFFLALTDFIVDFDSTTSESNDIRLGIIQDIFTMFASCNSSKWARLSSCMRQMTDTIIEAVADGDTKKSLKRLFIHGFSFARELSVFVDVVEIAEEMYESLLKHSSTINVDLYGIELAKAYREYGNLLKGRDLWSDYCEQLLLACDFAL</sequence>
<dbReference type="PANTHER" id="PTHR38788">
    <property type="entry name" value="CLR5 DOMAIN-CONTAINING PROTEIN"/>
    <property type="match status" value="1"/>
</dbReference>